<evidence type="ECO:0000256" key="1">
    <source>
        <dbReference type="ARBA" id="ARBA00001946"/>
    </source>
</evidence>
<dbReference type="Gene3D" id="1.10.150.240">
    <property type="entry name" value="Putative phosphatase, domain 2"/>
    <property type="match status" value="1"/>
</dbReference>
<dbReference type="PANTHER" id="PTHR46193">
    <property type="entry name" value="6-PHOSPHOGLUCONATE PHOSPHATASE"/>
    <property type="match status" value="1"/>
</dbReference>
<dbReference type="InterPro" id="IPR023214">
    <property type="entry name" value="HAD_sf"/>
</dbReference>
<dbReference type="InterPro" id="IPR051600">
    <property type="entry name" value="Beta-PGM-like"/>
</dbReference>
<keyword evidence="3" id="KW-0479">Metal-binding</keyword>
<reference evidence="5 6" key="1">
    <citation type="submission" date="2015-01" db="EMBL/GenBank/DDBJ databases">
        <title>Genome sequence of the anaerobic bacterium Geobacter soli GSS01, a dissimilatory Fe(III) reducer from soil.</title>
        <authorList>
            <person name="Yang G."/>
            <person name="Zhou S."/>
        </authorList>
    </citation>
    <scope>NUCLEOTIDE SEQUENCE [LARGE SCALE GENOMIC DNA]</scope>
    <source>
        <strain evidence="5 6">GSS01</strain>
    </source>
</reference>
<keyword evidence="4" id="KW-0460">Magnesium</keyword>
<name>A0A0C1QVC1_9BACT</name>
<dbReference type="InterPro" id="IPR036412">
    <property type="entry name" value="HAD-like_sf"/>
</dbReference>
<sequence>MLSAVIFDFDGIIVDTEPLHYRAFQAILEPMGFGYSWEAYVEVYMGYDDRDAFREAFRVRGADLEDRELEGLIARKAAAFQVIIASGVTPYPGVVELIRSIRASRPLALCSGALRSDILPILEGLGLSNIFDVMVTADEVSASKPDPASYALAVRRLTTTFPDRQIRPNTCIAIEDTPAGIASATGAGIGVLAVTNSYPAVRLGGARRVVDSLADVSLDDLAALTGQE</sequence>
<dbReference type="PANTHER" id="PTHR46193:SF21">
    <property type="entry name" value="SLL1138 PROTEIN"/>
    <property type="match status" value="1"/>
</dbReference>
<dbReference type="SFLD" id="SFLDG01129">
    <property type="entry name" value="C1.5:_HAD__Beta-PGM__Phosphata"/>
    <property type="match status" value="1"/>
</dbReference>
<evidence type="ECO:0000256" key="3">
    <source>
        <dbReference type="ARBA" id="ARBA00022723"/>
    </source>
</evidence>
<comment type="similarity">
    <text evidence="2">Belongs to the HAD-like hydrolase superfamily. CbbY/CbbZ/Gph/YieH family.</text>
</comment>
<evidence type="ECO:0000313" key="5">
    <source>
        <dbReference type="EMBL" id="KIE42111.1"/>
    </source>
</evidence>
<evidence type="ECO:0000256" key="4">
    <source>
        <dbReference type="ARBA" id="ARBA00022842"/>
    </source>
</evidence>
<proteinExistence type="inferred from homology"/>
<dbReference type="EMBL" id="JXBL01000001">
    <property type="protein sequence ID" value="KIE42111.1"/>
    <property type="molecule type" value="Genomic_DNA"/>
</dbReference>
<organism evidence="5 6">
    <name type="scientific">Geobacter soli</name>
    <dbReference type="NCBI Taxonomy" id="1510391"/>
    <lineage>
        <taxon>Bacteria</taxon>
        <taxon>Pseudomonadati</taxon>
        <taxon>Thermodesulfobacteriota</taxon>
        <taxon>Desulfuromonadia</taxon>
        <taxon>Geobacterales</taxon>
        <taxon>Geobacteraceae</taxon>
        <taxon>Geobacter</taxon>
    </lineage>
</organism>
<dbReference type="InterPro" id="IPR023198">
    <property type="entry name" value="PGP-like_dom2"/>
</dbReference>
<dbReference type="SFLD" id="SFLDS00003">
    <property type="entry name" value="Haloacid_Dehalogenase"/>
    <property type="match status" value="1"/>
</dbReference>
<comment type="cofactor">
    <cofactor evidence="1">
        <name>Mg(2+)</name>
        <dbReference type="ChEBI" id="CHEBI:18420"/>
    </cofactor>
</comment>
<keyword evidence="5" id="KW-0378">Hydrolase</keyword>
<dbReference type="PRINTS" id="PR00413">
    <property type="entry name" value="HADHALOGNASE"/>
</dbReference>
<dbReference type="AlphaFoldDB" id="A0A0C1QVC1"/>
<dbReference type="GO" id="GO:0046872">
    <property type="term" value="F:metal ion binding"/>
    <property type="evidence" value="ECO:0007669"/>
    <property type="project" value="UniProtKB-KW"/>
</dbReference>
<accession>A0A0C1QVC1</accession>
<dbReference type="Proteomes" id="UP000031433">
    <property type="component" value="Unassembled WGS sequence"/>
</dbReference>
<dbReference type="InterPro" id="IPR041492">
    <property type="entry name" value="HAD_2"/>
</dbReference>
<gene>
    <name evidence="5" type="ORF">SE37_05465</name>
</gene>
<keyword evidence="6" id="KW-1185">Reference proteome</keyword>
<protein>
    <submittedName>
        <fullName evidence="5">HAD family hydrolase</fullName>
    </submittedName>
</protein>
<dbReference type="InterPro" id="IPR006439">
    <property type="entry name" value="HAD-SF_hydro_IA"/>
</dbReference>
<dbReference type="RefSeq" id="WP_039644375.1">
    <property type="nucleotide sequence ID" value="NZ_JXBL01000001.1"/>
</dbReference>
<dbReference type="Gene3D" id="3.40.50.1000">
    <property type="entry name" value="HAD superfamily/HAD-like"/>
    <property type="match status" value="1"/>
</dbReference>
<evidence type="ECO:0000256" key="2">
    <source>
        <dbReference type="ARBA" id="ARBA00006171"/>
    </source>
</evidence>
<evidence type="ECO:0000313" key="6">
    <source>
        <dbReference type="Proteomes" id="UP000031433"/>
    </source>
</evidence>
<dbReference type="NCBIfam" id="TIGR01509">
    <property type="entry name" value="HAD-SF-IA-v3"/>
    <property type="match status" value="1"/>
</dbReference>
<dbReference type="Pfam" id="PF13419">
    <property type="entry name" value="HAD_2"/>
    <property type="match status" value="1"/>
</dbReference>
<dbReference type="SUPFAM" id="SSF56784">
    <property type="entry name" value="HAD-like"/>
    <property type="match status" value="1"/>
</dbReference>
<dbReference type="GO" id="GO:0016787">
    <property type="term" value="F:hydrolase activity"/>
    <property type="evidence" value="ECO:0007669"/>
    <property type="project" value="UniProtKB-KW"/>
</dbReference>
<comment type="caution">
    <text evidence="5">The sequence shown here is derived from an EMBL/GenBank/DDBJ whole genome shotgun (WGS) entry which is preliminary data.</text>
</comment>